<evidence type="ECO:0000256" key="1">
    <source>
        <dbReference type="ARBA" id="ARBA00001974"/>
    </source>
</evidence>
<feature type="domain" description="Acyl-CoA dehydrogenase/oxidase N-terminal" evidence="9">
    <location>
        <begin position="6"/>
        <end position="119"/>
    </location>
</feature>
<dbReference type="PANTHER" id="PTHR43292">
    <property type="entry name" value="ACYL-COA DEHYDROGENASE"/>
    <property type="match status" value="1"/>
</dbReference>
<evidence type="ECO:0000259" key="8">
    <source>
        <dbReference type="Pfam" id="PF02770"/>
    </source>
</evidence>
<dbReference type="InterPro" id="IPR006091">
    <property type="entry name" value="Acyl-CoA_Oxase/DH_mid-dom"/>
</dbReference>
<dbReference type="Pfam" id="PF02770">
    <property type="entry name" value="Acyl-CoA_dh_M"/>
    <property type="match status" value="1"/>
</dbReference>
<evidence type="ECO:0000256" key="2">
    <source>
        <dbReference type="ARBA" id="ARBA00009347"/>
    </source>
</evidence>
<dbReference type="InterPro" id="IPR046373">
    <property type="entry name" value="Acyl-CoA_Oxase/DH_mid-dom_sf"/>
</dbReference>
<evidence type="ECO:0000313" key="11">
    <source>
        <dbReference type="Proteomes" id="UP000295399"/>
    </source>
</evidence>
<dbReference type="RefSeq" id="WP_132708137.1">
    <property type="nucleotide sequence ID" value="NZ_JACIGF010000004.1"/>
</dbReference>
<dbReference type="InterPro" id="IPR052161">
    <property type="entry name" value="Mycobact_Acyl-CoA_DH"/>
</dbReference>
<organism evidence="10 11">
    <name type="scientific">Rhodothalassium salexigens DSM 2132</name>
    <dbReference type="NCBI Taxonomy" id="1188247"/>
    <lineage>
        <taxon>Bacteria</taxon>
        <taxon>Pseudomonadati</taxon>
        <taxon>Pseudomonadota</taxon>
        <taxon>Alphaproteobacteria</taxon>
        <taxon>Rhodothalassiales</taxon>
        <taxon>Rhodothalassiaceae</taxon>
        <taxon>Rhodothalassium</taxon>
    </lineage>
</organism>
<dbReference type="InterPro" id="IPR037069">
    <property type="entry name" value="AcylCoA_DH/ox_N_sf"/>
</dbReference>
<keyword evidence="3 6" id="KW-0285">Flavoprotein</keyword>
<comment type="similarity">
    <text evidence="2 6">Belongs to the acyl-CoA dehydrogenase family.</text>
</comment>
<comment type="cofactor">
    <cofactor evidence="1 6">
        <name>FAD</name>
        <dbReference type="ChEBI" id="CHEBI:57692"/>
    </cofactor>
</comment>
<name>A0A4R2PID0_RHOSA</name>
<keyword evidence="5 6" id="KW-0560">Oxidoreductase</keyword>
<dbReference type="InterPro" id="IPR036250">
    <property type="entry name" value="AcylCo_DH-like_C"/>
</dbReference>
<protein>
    <recommendedName>
        <fullName evidence="12">Alkylation response protein AidB-like acyl-CoA dehydrogenase</fullName>
    </recommendedName>
</protein>
<accession>A0A4R2PID0</accession>
<evidence type="ECO:0000256" key="6">
    <source>
        <dbReference type="RuleBase" id="RU362125"/>
    </source>
</evidence>
<dbReference type="OrthoDB" id="9775090at2"/>
<dbReference type="FunFam" id="2.40.110.10:FF:000002">
    <property type="entry name" value="Acyl-CoA dehydrogenase fadE12"/>
    <property type="match status" value="1"/>
</dbReference>
<dbReference type="GO" id="GO:0005886">
    <property type="term" value="C:plasma membrane"/>
    <property type="evidence" value="ECO:0007669"/>
    <property type="project" value="TreeGrafter"/>
</dbReference>
<dbReference type="AlphaFoldDB" id="A0A4R2PID0"/>
<dbReference type="GO" id="GO:0016627">
    <property type="term" value="F:oxidoreductase activity, acting on the CH-CH group of donors"/>
    <property type="evidence" value="ECO:0007669"/>
    <property type="project" value="InterPro"/>
</dbReference>
<dbReference type="Pfam" id="PF00441">
    <property type="entry name" value="Acyl-CoA_dh_1"/>
    <property type="match status" value="1"/>
</dbReference>
<evidence type="ECO:0000259" key="9">
    <source>
        <dbReference type="Pfam" id="PF02771"/>
    </source>
</evidence>
<dbReference type="Gene3D" id="1.20.140.10">
    <property type="entry name" value="Butyryl-CoA Dehydrogenase, subunit A, domain 3"/>
    <property type="match status" value="1"/>
</dbReference>
<dbReference type="EMBL" id="SLXO01000004">
    <property type="protein sequence ID" value="TCP35232.1"/>
    <property type="molecule type" value="Genomic_DNA"/>
</dbReference>
<evidence type="ECO:0000313" key="10">
    <source>
        <dbReference type="EMBL" id="TCP35232.1"/>
    </source>
</evidence>
<evidence type="ECO:0000256" key="5">
    <source>
        <dbReference type="ARBA" id="ARBA00023002"/>
    </source>
</evidence>
<evidence type="ECO:0008006" key="12">
    <source>
        <dbReference type="Google" id="ProtNLM"/>
    </source>
</evidence>
<dbReference type="SUPFAM" id="SSF56645">
    <property type="entry name" value="Acyl-CoA dehydrogenase NM domain-like"/>
    <property type="match status" value="1"/>
</dbReference>
<proteinExistence type="inferred from homology"/>
<dbReference type="GO" id="GO:0050660">
    <property type="term" value="F:flavin adenine dinucleotide binding"/>
    <property type="evidence" value="ECO:0007669"/>
    <property type="project" value="InterPro"/>
</dbReference>
<feature type="domain" description="Acyl-CoA dehydrogenase/oxidase C-terminal" evidence="7">
    <location>
        <begin position="231"/>
        <end position="394"/>
    </location>
</feature>
<dbReference type="InterPro" id="IPR009100">
    <property type="entry name" value="AcylCoA_DH/oxidase_NM_dom_sf"/>
</dbReference>
<dbReference type="InterPro" id="IPR013786">
    <property type="entry name" value="AcylCoA_DH/ox_N"/>
</dbReference>
<dbReference type="InterPro" id="IPR009075">
    <property type="entry name" value="AcylCo_DH/oxidase_C"/>
</dbReference>
<dbReference type="Proteomes" id="UP000295399">
    <property type="component" value="Unassembled WGS sequence"/>
</dbReference>
<comment type="caution">
    <text evidence="10">The sequence shown here is derived from an EMBL/GenBank/DDBJ whole genome shotgun (WGS) entry which is preliminary data.</text>
</comment>
<dbReference type="InParanoid" id="A0A4R2PID0"/>
<gene>
    <name evidence="10" type="ORF">EV659_10482</name>
</gene>
<reference evidence="10 11" key="1">
    <citation type="submission" date="2019-03" db="EMBL/GenBank/DDBJ databases">
        <title>Genomic Encyclopedia of Type Strains, Phase IV (KMG-IV): sequencing the most valuable type-strain genomes for metagenomic binning, comparative biology and taxonomic classification.</title>
        <authorList>
            <person name="Goeker M."/>
        </authorList>
    </citation>
    <scope>NUCLEOTIDE SEQUENCE [LARGE SCALE GENOMIC DNA]</scope>
    <source>
        <strain evidence="10 11">DSM 2132</strain>
    </source>
</reference>
<evidence type="ECO:0000256" key="3">
    <source>
        <dbReference type="ARBA" id="ARBA00022630"/>
    </source>
</evidence>
<dbReference type="Pfam" id="PF02771">
    <property type="entry name" value="Acyl-CoA_dh_N"/>
    <property type="match status" value="1"/>
</dbReference>
<feature type="domain" description="Acyl-CoA oxidase/dehydrogenase middle" evidence="8">
    <location>
        <begin position="125"/>
        <end position="219"/>
    </location>
</feature>
<keyword evidence="11" id="KW-1185">Reference proteome</keyword>
<evidence type="ECO:0000256" key="4">
    <source>
        <dbReference type="ARBA" id="ARBA00022827"/>
    </source>
</evidence>
<keyword evidence="4 6" id="KW-0274">FAD</keyword>
<sequence length="398" mass="44027">MDLSFTPEEAAFRDEVRAFFRDALPPAIADKQRRGEELTKQDHVSWQKILYERGWIAPAWPERHGGCGWGPTRQYIFNTELGLSGAPRPIPFGLNMVGPVIYTFGTDEQKAQHLPGILTSDVWWAQGYSEPGAGSDLAALRMTAERDGNDYVLNGTKLWTTLAHYADWIFCLVRTSKEAKPQEGISFLLVDMTSPGISVDPIITIDRAHHVNQVTFEDVRVPVANRVGEEGMGWTCAKFLLAHERQTIADVGTKKRQLALLRRLARTLPAGAGTLGDDPSFRHRLADLEIQVSALEYTELRYLDAQHTGTERGIEPSVLKIRGTELQQKMTELAVEALGYYALPFPAPGDSAGNVPDLAPDGSRQAIGDFLFARAATIYGGSNEIQRNILAKMLLRAA</sequence>
<dbReference type="PANTHER" id="PTHR43292:SF3">
    <property type="entry name" value="ACYL-COA DEHYDROGENASE FADE29"/>
    <property type="match status" value="1"/>
</dbReference>
<dbReference type="Gene3D" id="2.40.110.10">
    <property type="entry name" value="Butyryl-CoA Dehydrogenase, subunit A, domain 2"/>
    <property type="match status" value="1"/>
</dbReference>
<dbReference type="Gene3D" id="1.10.540.10">
    <property type="entry name" value="Acyl-CoA dehydrogenase/oxidase, N-terminal domain"/>
    <property type="match status" value="1"/>
</dbReference>
<dbReference type="SUPFAM" id="SSF47203">
    <property type="entry name" value="Acyl-CoA dehydrogenase C-terminal domain-like"/>
    <property type="match status" value="1"/>
</dbReference>
<evidence type="ECO:0000259" key="7">
    <source>
        <dbReference type="Pfam" id="PF00441"/>
    </source>
</evidence>